<dbReference type="NCBIfam" id="TIGR00229">
    <property type="entry name" value="sensory_box"/>
    <property type="match status" value="1"/>
</dbReference>
<dbReference type="InterPro" id="IPR050351">
    <property type="entry name" value="BphY/WalK/GraS-like"/>
</dbReference>
<dbReference type="InterPro" id="IPR035965">
    <property type="entry name" value="PAS-like_dom_sf"/>
</dbReference>
<dbReference type="InterPro" id="IPR003594">
    <property type="entry name" value="HATPase_dom"/>
</dbReference>
<keyword evidence="12" id="KW-0902">Two-component regulatory system</keyword>
<dbReference type="SMART" id="SM00387">
    <property type="entry name" value="HATPase_c"/>
    <property type="match status" value="1"/>
</dbReference>
<dbReference type="EMBL" id="AP014800">
    <property type="protein sequence ID" value="BAQ69283.1"/>
    <property type="molecule type" value="Genomic_DNA"/>
</dbReference>
<evidence type="ECO:0000256" key="1">
    <source>
        <dbReference type="ARBA" id="ARBA00000085"/>
    </source>
</evidence>
<dbReference type="PROSITE" id="PS50885">
    <property type="entry name" value="HAMP"/>
    <property type="match status" value="1"/>
</dbReference>
<dbReference type="Proteomes" id="UP000064912">
    <property type="component" value="Chromosome"/>
</dbReference>
<dbReference type="PIRSF" id="PIRSF037532">
    <property type="entry name" value="STHK_NtrY"/>
    <property type="match status" value="1"/>
</dbReference>
<dbReference type="PANTHER" id="PTHR42878:SF7">
    <property type="entry name" value="SENSOR HISTIDINE KINASE GLRK"/>
    <property type="match status" value="1"/>
</dbReference>
<keyword evidence="10" id="KW-0067">ATP-binding</keyword>
<dbReference type="AlphaFoldDB" id="A0A0D6B296"/>
<dbReference type="Pfam" id="PF08448">
    <property type="entry name" value="PAS_4"/>
    <property type="match status" value="1"/>
</dbReference>
<protein>
    <recommendedName>
        <fullName evidence="3">histidine kinase</fullName>
        <ecNumber evidence="3">2.7.13.3</ecNumber>
    </recommendedName>
</protein>
<evidence type="ECO:0000256" key="15">
    <source>
        <dbReference type="SAM" id="Phobius"/>
    </source>
</evidence>
<dbReference type="PRINTS" id="PR00344">
    <property type="entry name" value="BCTRLSENSOR"/>
</dbReference>
<dbReference type="Gene3D" id="3.30.565.10">
    <property type="entry name" value="Histidine kinase-like ATPase, C-terminal domain"/>
    <property type="match status" value="1"/>
</dbReference>
<evidence type="ECO:0000256" key="7">
    <source>
        <dbReference type="ARBA" id="ARBA00022692"/>
    </source>
</evidence>
<dbReference type="GO" id="GO:0007234">
    <property type="term" value="P:osmosensory signaling via phosphorelay pathway"/>
    <property type="evidence" value="ECO:0007669"/>
    <property type="project" value="TreeGrafter"/>
</dbReference>
<evidence type="ECO:0000259" key="17">
    <source>
        <dbReference type="PROSITE" id="PS50112"/>
    </source>
</evidence>
<organism evidence="19 20">
    <name type="scientific">Rhodovulum sulfidophilum</name>
    <name type="common">Rhodobacter sulfidophilus</name>
    <dbReference type="NCBI Taxonomy" id="35806"/>
    <lineage>
        <taxon>Bacteria</taxon>
        <taxon>Pseudomonadati</taxon>
        <taxon>Pseudomonadota</taxon>
        <taxon>Alphaproteobacteria</taxon>
        <taxon>Rhodobacterales</taxon>
        <taxon>Paracoccaceae</taxon>
        <taxon>Rhodovulum</taxon>
    </lineage>
</organism>
<name>A0A0D6B296_RHOSU</name>
<feature type="domain" description="PAS" evidence="17">
    <location>
        <begin position="389"/>
        <end position="436"/>
    </location>
</feature>
<evidence type="ECO:0000256" key="9">
    <source>
        <dbReference type="ARBA" id="ARBA00022777"/>
    </source>
</evidence>
<gene>
    <name evidence="19" type="ORF">NHU_02129</name>
</gene>
<feature type="transmembrane region" description="Helical" evidence="15">
    <location>
        <begin position="21"/>
        <end position="45"/>
    </location>
</feature>
<reference evidence="19 20" key="1">
    <citation type="submission" date="2015-02" db="EMBL/GenBank/DDBJ databases">
        <title>Genome sequene of Rhodovulum sulfidophilum DSM 2351.</title>
        <authorList>
            <person name="Nagao N."/>
        </authorList>
    </citation>
    <scope>NUCLEOTIDE SEQUENCE [LARGE SCALE GENOMIC DNA]</scope>
    <source>
        <strain evidence="19 20">DSM 2351</strain>
    </source>
</reference>
<dbReference type="eggNOG" id="COG5000">
    <property type="taxonomic scope" value="Bacteria"/>
</dbReference>
<evidence type="ECO:0000256" key="11">
    <source>
        <dbReference type="ARBA" id="ARBA00022989"/>
    </source>
</evidence>
<dbReference type="SUPFAM" id="SSF158472">
    <property type="entry name" value="HAMP domain-like"/>
    <property type="match status" value="1"/>
</dbReference>
<dbReference type="InterPro" id="IPR000014">
    <property type="entry name" value="PAS"/>
</dbReference>
<dbReference type="GO" id="GO:0000156">
    <property type="term" value="F:phosphorelay response regulator activity"/>
    <property type="evidence" value="ECO:0007669"/>
    <property type="project" value="TreeGrafter"/>
</dbReference>
<dbReference type="InterPro" id="IPR013656">
    <property type="entry name" value="PAS_4"/>
</dbReference>
<dbReference type="GO" id="GO:0005886">
    <property type="term" value="C:plasma membrane"/>
    <property type="evidence" value="ECO:0007669"/>
    <property type="project" value="UniProtKB-SubCell"/>
</dbReference>
<evidence type="ECO:0000313" key="20">
    <source>
        <dbReference type="Proteomes" id="UP000064912"/>
    </source>
</evidence>
<dbReference type="InterPro" id="IPR003661">
    <property type="entry name" value="HisK_dim/P_dom"/>
</dbReference>
<evidence type="ECO:0000256" key="2">
    <source>
        <dbReference type="ARBA" id="ARBA00004651"/>
    </source>
</evidence>
<keyword evidence="11 15" id="KW-1133">Transmembrane helix</keyword>
<dbReference type="Pfam" id="PF19312">
    <property type="entry name" value="NtrY_N"/>
    <property type="match status" value="1"/>
</dbReference>
<dbReference type="PATRIC" id="fig|35806.4.peg.2192"/>
<dbReference type="SUPFAM" id="SSF55785">
    <property type="entry name" value="PYP-like sensor domain (PAS domain)"/>
    <property type="match status" value="1"/>
</dbReference>
<dbReference type="GO" id="GO:0030295">
    <property type="term" value="F:protein kinase activator activity"/>
    <property type="evidence" value="ECO:0007669"/>
    <property type="project" value="TreeGrafter"/>
</dbReference>
<dbReference type="EC" id="2.7.13.3" evidence="3"/>
<feature type="compositionally biased region" description="Low complexity" evidence="14">
    <location>
        <begin position="754"/>
        <end position="765"/>
    </location>
</feature>
<keyword evidence="7 15" id="KW-0812">Transmembrane</keyword>
<dbReference type="CDD" id="cd06225">
    <property type="entry name" value="HAMP"/>
    <property type="match status" value="1"/>
</dbReference>
<dbReference type="GO" id="GO:0000155">
    <property type="term" value="F:phosphorelay sensor kinase activity"/>
    <property type="evidence" value="ECO:0007669"/>
    <property type="project" value="InterPro"/>
</dbReference>
<proteinExistence type="predicted"/>
<feature type="transmembrane region" description="Helical" evidence="15">
    <location>
        <begin position="302"/>
        <end position="323"/>
    </location>
</feature>
<dbReference type="CDD" id="cd00082">
    <property type="entry name" value="HisKA"/>
    <property type="match status" value="1"/>
</dbReference>
<keyword evidence="4" id="KW-1003">Cell membrane</keyword>
<evidence type="ECO:0000256" key="3">
    <source>
        <dbReference type="ARBA" id="ARBA00012438"/>
    </source>
</evidence>
<evidence type="ECO:0000256" key="10">
    <source>
        <dbReference type="ARBA" id="ARBA00022840"/>
    </source>
</evidence>
<dbReference type="PROSITE" id="PS50109">
    <property type="entry name" value="HIS_KIN"/>
    <property type="match status" value="1"/>
</dbReference>
<evidence type="ECO:0000313" key="19">
    <source>
        <dbReference type="EMBL" id="BAQ69283.1"/>
    </source>
</evidence>
<dbReference type="InterPro" id="IPR003660">
    <property type="entry name" value="HAMP_dom"/>
</dbReference>
<keyword evidence="5" id="KW-0597">Phosphoprotein</keyword>
<dbReference type="SMART" id="SM00304">
    <property type="entry name" value="HAMP"/>
    <property type="match status" value="1"/>
</dbReference>
<feature type="transmembrane region" description="Helical" evidence="15">
    <location>
        <begin position="57"/>
        <end position="76"/>
    </location>
</feature>
<dbReference type="InterPro" id="IPR004358">
    <property type="entry name" value="Sig_transdc_His_kin-like_C"/>
</dbReference>
<dbReference type="Pfam" id="PF00512">
    <property type="entry name" value="HisKA"/>
    <property type="match status" value="1"/>
</dbReference>
<evidence type="ECO:0000256" key="13">
    <source>
        <dbReference type="ARBA" id="ARBA00023136"/>
    </source>
</evidence>
<keyword evidence="13 15" id="KW-0472">Membrane</keyword>
<accession>A0A0D6B296</accession>
<dbReference type="Gene3D" id="3.30.450.20">
    <property type="entry name" value="PAS domain"/>
    <property type="match status" value="1"/>
</dbReference>
<feature type="domain" description="Histidine kinase" evidence="16">
    <location>
        <begin position="515"/>
        <end position="740"/>
    </location>
</feature>
<dbReference type="SUPFAM" id="SSF47384">
    <property type="entry name" value="Homodimeric domain of signal transducing histidine kinase"/>
    <property type="match status" value="1"/>
</dbReference>
<evidence type="ECO:0000256" key="8">
    <source>
        <dbReference type="ARBA" id="ARBA00022741"/>
    </source>
</evidence>
<dbReference type="FunFam" id="1.10.287.130:FF:000107">
    <property type="entry name" value="Sensor histidine kinase YycG"/>
    <property type="match status" value="1"/>
</dbReference>
<dbReference type="SMART" id="SM00388">
    <property type="entry name" value="HisKA"/>
    <property type="match status" value="1"/>
</dbReference>
<dbReference type="InterPro" id="IPR036890">
    <property type="entry name" value="HATPase_C_sf"/>
</dbReference>
<comment type="catalytic activity">
    <reaction evidence="1">
        <text>ATP + protein L-histidine = ADP + protein N-phospho-L-histidine.</text>
        <dbReference type="EC" id="2.7.13.3"/>
    </reaction>
</comment>
<dbReference type="InterPro" id="IPR005467">
    <property type="entry name" value="His_kinase_dom"/>
</dbReference>
<dbReference type="InterPro" id="IPR017232">
    <property type="entry name" value="NtrY"/>
</dbReference>
<dbReference type="InterPro" id="IPR045671">
    <property type="entry name" value="NtrY-like_N"/>
</dbReference>
<evidence type="ECO:0000256" key="12">
    <source>
        <dbReference type="ARBA" id="ARBA00023012"/>
    </source>
</evidence>
<dbReference type="Pfam" id="PF00672">
    <property type="entry name" value="HAMP"/>
    <property type="match status" value="1"/>
</dbReference>
<dbReference type="PANTHER" id="PTHR42878">
    <property type="entry name" value="TWO-COMPONENT HISTIDINE KINASE"/>
    <property type="match status" value="1"/>
</dbReference>
<dbReference type="InterPro" id="IPR036097">
    <property type="entry name" value="HisK_dim/P_sf"/>
</dbReference>
<evidence type="ECO:0000256" key="4">
    <source>
        <dbReference type="ARBA" id="ARBA00022475"/>
    </source>
</evidence>
<feature type="domain" description="HAMP" evidence="18">
    <location>
        <begin position="324"/>
        <end position="377"/>
    </location>
</feature>
<feature type="region of interest" description="Disordered" evidence="14">
    <location>
        <begin position="746"/>
        <end position="765"/>
    </location>
</feature>
<feature type="transmembrane region" description="Helical" evidence="15">
    <location>
        <begin position="97"/>
        <end position="122"/>
    </location>
</feature>
<dbReference type="Pfam" id="PF02518">
    <property type="entry name" value="HATPase_c"/>
    <property type="match status" value="1"/>
</dbReference>
<evidence type="ECO:0000256" key="6">
    <source>
        <dbReference type="ARBA" id="ARBA00022679"/>
    </source>
</evidence>
<dbReference type="KEGG" id="rsu:NHU_02129"/>
<dbReference type="SUPFAM" id="SSF55874">
    <property type="entry name" value="ATPase domain of HSP90 chaperone/DNA topoisomerase II/histidine kinase"/>
    <property type="match status" value="1"/>
</dbReference>
<keyword evidence="9 19" id="KW-0418">Kinase</keyword>
<evidence type="ECO:0000259" key="16">
    <source>
        <dbReference type="PROSITE" id="PS50109"/>
    </source>
</evidence>
<dbReference type="GO" id="GO:0005524">
    <property type="term" value="F:ATP binding"/>
    <property type="evidence" value="ECO:0007669"/>
    <property type="project" value="UniProtKB-KW"/>
</dbReference>
<dbReference type="PROSITE" id="PS50112">
    <property type="entry name" value="PAS"/>
    <property type="match status" value="1"/>
</dbReference>
<comment type="subcellular location">
    <subcellularLocation>
        <location evidence="2">Cell membrane</location>
        <topology evidence="2">Multi-pass membrane protein</topology>
    </subcellularLocation>
</comment>
<sequence>MTHAKGLLALERLLRLRRSRQAGNAATLSVVVLGPVLAVLTFLTLGPLDQGASSHGLRIVLLADLVYALVVATLVVQRIARMVAARRRHSAGSRLHLRLTGVFALIALIPTVSVAIFAGLTINIGLEGWFSERVRNVVGASLAAAEAYEEEHRRDLVSDAHTLVGYLAAARQATIFLSDGDMRQILTQAQSRVQRGLKEAYVIDGSGEIRARGERSYLFNYERPDDEQIARAGTGEAVVIQDWDNNEFRALVKLDGYLDRYLYISRTVDGDILSLLDDTQQSVRLYQQLEHERGRVLFEFGLLYLGFAMILILAAVWLGLWFAERLSRPVGRLAGAAQRVGAGDFDVRVPEETSDDEIAMLGRMFNQMTRQIKLQRDALLDNTRQIERRRRLFDSVLSSVTAGVMGLDAEGRVEVMNRSALALLRLDAAEAEGQELCVAVPEFADLLDKLKSSRRGTAQEEVRLLRGGNMEHLLVRMAMRKRADGGAEGYVVAFDDVTDLVTAQRMAAWGDVARRIAHEIKNPLTPIQLSAERIKRKFRGAVGDQAEALDQMTDVIVRQTNDLRRIVDEFSKFARMPEPDRKPVDLAALLRDAVMLQETGQPGVAFRADIPPEPTPAELDATMIAQAFTNIMKNAGEAIESLREKGEPEGYRPEIRVTFSVEEGNAVILIADNGIGLPQDRSRLFEPYVTTRDHGTGLGLPIVKKIIEEHGGRLDLRDAEPFAEGAHCGAMAEITLPVSLVQAPAQGAAEPARSDTTSATAATGE</sequence>
<dbReference type="Gene3D" id="6.10.340.10">
    <property type="match status" value="1"/>
</dbReference>
<evidence type="ECO:0000256" key="5">
    <source>
        <dbReference type="ARBA" id="ARBA00022553"/>
    </source>
</evidence>
<evidence type="ECO:0000259" key="18">
    <source>
        <dbReference type="PROSITE" id="PS50885"/>
    </source>
</evidence>
<evidence type="ECO:0000256" key="14">
    <source>
        <dbReference type="SAM" id="MobiDB-lite"/>
    </source>
</evidence>
<keyword evidence="8" id="KW-0547">Nucleotide-binding</keyword>
<keyword evidence="6" id="KW-0808">Transferase</keyword>
<dbReference type="Gene3D" id="1.10.287.130">
    <property type="match status" value="1"/>
</dbReference>